<dbReference type="InterPro" id="IPR058240">
    <property type="entry name" value="rSAM_sf"/>
</dbReference>
<protein>
    <recommendedName>
        <fullName evidence="3">4Fe4S-binding SPASM domain-containing protein</fullName>
    </recommendedName>
</protein>
<dbReference type="PANTHER" id="PTHR43787">
    <property type="entry name" value="FEMO COFACTOR BIOSYNTHESIS PROTEIN NIFB-RELATED"/>
    <property type="match status" value="1"/>
</dbReference>
<dbReference type="SUPFAM" id="SSF102114">
    <property type="entry name" value="Radical SAM enzymes"/>
    <property type="match status" value="1"/>
</dbReference>
<dbReference type="GO" id="GO:0051539">
    <property type="term" value="F:4 iron, 4 sulfur cluster binding"/>
    <property type="evidence" value="ECO:0007669"/>
    <property type="project" value="UniProtKB-KW"/>
</dbReference>
<dbReference type="InterPro" id="IPR013785">
    <property type="entry name" value="Aldolase_TIM"/>
</dbReference>
<keyword evidence="2" id="KW-0408">Iron</keyword>
<gene>
    <name evidence="4" type="ORF">LCGC14_0396740</name>
</gene>
<keyword evidence="2" id="KW-0479">Metal-binding</keyword>
<comment type="cofactor">
    <cofactor evidence="1">
        <name>[4Fe-4S] cluster</name>
        <dbReference type="ChEBI" id="CHEBI:49883"/>
    </cofactor>
</comment>
<dbReference type="Pfam" id="PF13186">
    <property type="entry name" value="SPASM"/>
    <property type="match status" value="1"/>
</dbReference>
<comment type="caution">
    <text evidence="4">The sequence shown here is derived from an EMBL/GenBank/DDBJ whole genome shotgun (WGS) entry which is preliminary data.</text>
</comment>
<evidence type="ECO:0000256" key="2">
    <source>
        <dbReference type="ARBA" id="ARBA00022485"/>
    </source>
</evidence>
<keyword evidence="2" id="KW-0411">Iron-sulfur</keyword>
<name>A0A0F9TG68_9ZZZZ</name>
<dbReference type="EMBL" id="LAZR01000336">
    <property type="protein sequence ID" value="KKN73872.1"/>
    <property type="molecule type" value="Genomic_DNA"/>
</dbReference>
<accession>A0A0F9TG68</accession>
<evidence type="ECO:0000313" key="4">
    <source>
        <dbReference type="EMBL" id="KKN73872.1"/>
    </source>
</evidence>
<evidence type="ECO:0000259" key="3">
    <source>
        <dbReference type="Pfam" id="PF13186"/>
    </source>
</evidence>
<dbReference type="PANTHER" id="PTHR43787:SF3">
    <property type="entry name" value="ARYLSULFATASE REGULATORY PROTEIN"/>
    <property type="match status" value="1"/>
</dbReference>
<evidence type="ECO:0000256" key="1">
    <source>
        <dbReference type="ARBA" id="ARBA00001966"/>
    </source>
</evidence>
<sequence>MDFNLFAKIINQCSRQEGIDTIDIGGFGEPFADKLLFERCELIRKRLPKPQIFTSSNCYLMTPDKYDDVCKYIDSLKISVYGVSKEAYEASHRTLTYETTRDNILGLLERKDKPYTIGLLTLSDDNRHEMEDWIAYWQPKLDEVYVWLPHNFGGLMDFRTINKPQVSCGRPFNGPLYIHLDGIVSMCCLDINKKLVIGDINNQSIVEIFKSEAIKNIRRAHRRCDFKGLLCENCCQTNYNPDVLVYASNKERKVGKLNSNLKVVAA</sequence>
<dbReference type="InterPro" id="IPR023885">
    <property type="entry name" value="4Fe4S-binding_SPASM_dom"/>
</dbReference>
<dbReference type="AlphaFoldDB" id="A0A0F9TG68"/>
<dbReference type="Gene3D" id="3.20.20.70">
    <property type="entry name" value="Aldolase class I"/>
    <property type="match status" value="1"/>
</dbReference>
<dbReference type="CDD" id="cd21109">
    <property type="entry name" value="SPASM"/>
    <property type="match status" value="1"/>
</dbReference>
<keyword evidence="2" id="KW-0004">4Fe-4S</keyword>
<feature type="domain" description="4Fe4S-binding SPASM" evidence="3">
    <location>
        <begin position="175"/>
        <end position="234"/>
    </location>
</feature>
<proteinExistence type="predicted"/>
<organism evidence="4">
    <name type="scientific">marine sediment metagenome</name>
    <dbReference type="NCBI Taxonomy" id="412755"/>
    <lineage>
        <taxon>unclassified sequences</taxon>
        <taxon>metagenomes</taxon>
        <taxon>ecological metagenomes</taxon>
    </lineage>
</organism>
<reference evidence="4" key="1">
    <citation type="journal article" date="2015" name="Nature">
        <title>Complex archaea that bridge the gap between prokaryotes and eukaryotes.</title>
        <authorList>
            <person name="Spang A."/>
            <person name="Saw J.H."/>
            <person name="Jorgensen S.L."/>
            <person name="Zaremba-Niedzwiedzka K."/>
            <person name="Martijn J."/>
            <person name="Lind A.E."/>
            <person name="van Eijk R."/>
            <person name="Schleper C."/>
            <person name="Guy L."/>
            <person name="Ettema T.J."/>
        </authorList>
    </citation>
    <scope>NUCLEOTIDE SEQUENCE</scope>
</reference>